<sequence>MSTAQTDVLALSPPATPNWHVAAPDGVREDIAGSRSPLYPLTVAALRTSFRNIVLAQPRISCLYQAQAEREADIYEQRSPVFGFKDVIQVWSLQQNEQPQLSGLVIYSRALTGYYDFGVNRRRVRRWLRDLSRSLERTE</sequence>
<dbReference type="Pfam" id="PF07386">
    <property type="entry name" value="DUF1499"/>
    <property type="match status" value="1"/>
</dbReference>
<dbReference type="EMBL" id="JBHSCW010000003">
    <property type="protein sequence ID" value="MFC4351390.1"/>
    <property type="molecule type" value="Genomic_DNA"/>
</dbReference>
<dbReference type="InterPro" id="IPR010865">
    <property type="entry name" value="DUF1499"/>
</dbReference>
<gene>
    <name evidence="1" type="ORF">ACFOW6_07535</name>
</gene>
<dbReference type="Proteomes" id="UP001595799">
    <property type="component" value="Unassembled WGS sequence"/>
</dbReference>
<keyword evidence="2" id="KW-1185">Reference proteome</keyword>
<dbReference type="RefSeq" id="WP_382421723.1">
    <property type="nucleotide sequence ID" value="NZ_JBHSCW010000003.1"/>
</dbReference>
<name>A0ABV8UKH3_9PROT</name>
<comment type="caution">
    <text evidence="1">The sequence shown here is derived from an EMBL/GenBank/DDBJ whole genome shotgun (WGS) entry which is preliminary data.</text>
</comment>
<evidence type="ECO:0000313" key="2">
    <source>
        <dbReference type="Proteomes" id="UP001595799"/>
    </source>
</evidence>
<organism evidence="1 2">
    <name type="scientific">Fodinicurvata halophila</name>
    <dbReference type="NCBI Taxonomy" id="1419723"/>
    <lineage>
        <taxon>Bacteria</taxon>
        <taxon>Pseudomonadati</taxon>
        <taxon>Pseudomonadota</taxon>
        <taxon>Alphaproteobacteria</taxon>
        <taxon>Rhodospirillales</taxon>
        <taxon>Rhodovibrionaceae</taxon>
        <taxon>Fodinicurvata</taxon>
    </lineage>
</organism>
<protein>
    <submittedName>
        <fullName evidence="1">DUF1499 domain-containing protein</fullName>
    </submittedName>
</protein>
<proteinExistence type="predicted"/>
<evidence type="ECO:0000313" key="1">
    <source>
        <dbReference type="EMBL" id="MFC4351390.1"/>
    </source>
</evidence>
<reference evidence="2" key="1">
    <citation type="journal article" date="2019" name="Int. J. Syst. Evol. Microbiol.">
        <title>The Global Catalogue of Microorganisms (GCM) 10K type strain sequencing project: providing services to taxonomists for standard genome sequencing and annotation.</title>
        <authorList>
            <consortium name="The Broad Institute Genomics Platform"/>
            <consortium name="The Broad Institute Genome Sequencing Center for Infectious Disease"/>
            <person name="Wu L."/>
            <person name="Ma J."/>
        </authorList>
    </citation>
    <scope>NUCLEOTIDE SEQUENCE [LARGE SCALE GENOMIC DNA]</scope>
    <source>
        <strain evidence="2">CECT 8472</strain>
    </source>
</reference>
<accession>A0ABV8UKH3</accession>